<evidence type="ECO:0000313" key="15">
    <source>
        <dbReference type="Proteomes" id="UP000292639"/>
    </source>
</evidence>
<dbReference type="GO" id="GO:0005525">
    <property type="term" value="F:GTP binding"/>
    <property type="evidence" value="ECO:0007669"/>
    <property type="project" value="UniProtKB-UniRule"/>
</dbReference>
<feature type="binding site" evidence="10">
    <location>
        <begin position="283"/>
        <end position="286"/>
    </location>
    <ligand>
        <name>GTP</name>
        <dbReference type="ChEBI" id="CHEBI:37565"/>
    </ligand>
</feature>
<gene>
    <name evidence="14" type="primary">obgE</name>
    <name evidence="14" type="synonym">cgtA</name>
    <name evidence="10 14" type="synonym">obg</name>
    <name evidence="14" type="synonym">yhbZ</name>
    <name evidence="14" type="ORF">DNJ96_16945</name>
</gene>
<feature type="compositionally biased region" description="Polar residues" evidence="11">
    <location>
        <begin position="129"/>
        <end position="143"/>
    </location>
</feature>
<accession>A0A4Q9QZW6</accession>
<dbReference type="AlphaFoldDB" id="A0A4Q9QZW6"/>
<dbReference type="NCBIfam" id="NF008955">
    <property type="entry name" value="PRK12297.1"/>
    <property type="match status" value="1"/>
</dbReference>
<dbReference type="GO" id="GO:0043022">
    <property type="term" value="F:ribosome binding"/>
    <property type="evidence" value="ECO:0007669"/>
    <property type="project" value="UniProtKB-ARBA"/>
</dbReference>
<comment type="caution">
    <text evidence="14">The sequence shown here is derived from an EMBL/GenBank/DDBJ whole genome shotgun (WGS) entry which is preliminary data.</text>
</comment>
<comment type="subunit">
    <text evidence="10">Monomer.</text>
</comment>
<evidence type="ECO:0000256" key="7">
    <source>
        <dbReference type="ARBA" id="ARBA00022801"/>
    </source>
</evidence>
<comment type="function">
    <text evidence="10">An essential GTPase which binds GTP, GDP and possibly (p)ppGpp with moderate affinity, with high nucleotide exchange rates and a fairly low GTP hydrolysis rate. Plays a role in control of the cell cycle, stress response, ribosome biogenesis and in those bacteria that undergo differentiation, in morphogenesis control.</text>
</comment>
<keyword evidence="7 10" id="KW-0378">Hydrolase</keyword>
<dbReference type="InterPro" id="IPR014100">
    <property type="entry name" value="GTP-bd_Obg/CgtA"/>
</dbReference>
<dbReference type="PROSITE" id="PS51883">
    <property type="entry name" value="OBG"/>
    <property type="match status" value="1"/>
</dbReference>
<dbReference type="FunFam" id="2.70.210.12:FF:000001">
    <property type="entry name" value="GTPase Obg"/>
    <property type="match status" value="1"/>
</dbReference>
<dbReference type="RefSeq" id="WP_131185819.1">
    <property type="nucleotide sequence ID" value="NZ_QJUO01000036.1"/>
</dbReference>
<dbReference type="PROSITE" id="PS51710">
    <property type="entry name" value="G_OBG"/>
    <property type="match status" value="1"/>
</dbReference>
<sequence>MKFVDEVSIFVKAGDGGNGMMSFRREKFIEKGGPNGGDGGDGGSVYLIADENLNTLVDYRYTRRFMARNGEKGGSTDCTGAKGDDLLLPVPVGTTVIDAATQEVIGDLTVAGQRLLVAQGGWHGLGNTRFKSSTNRAPRQTTPGKPGDARDLKLELKVLADVGLLGLPNAGKSTFIRSVSAAKPKVADYPFTTLVPNLGVVSVGRYKSFVVADIPGLIEGAAEGAGLGIRFLKHLARTRLLLHLVDMAPLDGSDPADAAEVILRELEKFSPALAQRERWLVLNKADQMLDDEREERLRQVVERLQWTGPVFVISALESEGTEALSQAIMRYLDERQERLAEDVAYAEALAELDRQIEGEARARLQALDDQRALRRSGLKAVGEADDDDDDFDDDDDEGGAEIFYVR</sequence>
<dbReference type="InterPro" id="IPR006074">
    <property type="entry name" value="GTP1-OBG_CS"/>
</dbReference>
<comment type="similarity">
    <text evidence="3 10">Belongs to the TRAFAC class OBG-HflX-like GTPase superfamily. OBG GTPase family.</text>
</comment>
<feature type="binding site" evidence="10">
    <location>
        <position position="173"/>
    </location>
    <ligand>
        <name>Mg(2+)</name>
        <dbReference type="ChEBI" id="CHEBI:18420"/>
    </ligand>
</feature>
<dbReference type="InterPro" id="IPR031167">
    <property type="entry name" value="G_OBG"/>
</dbReference>
<keyword evidence="9 10" id="KW-0342">GTP-binding</keyword>
<organism evidence="14 15">
    <name type="scientific">Stutzerimonas kirkiae</name>
    <dbReference type="NCBI Taxonomy" id="2211392"/>
    <lineage>
        <taxon>Bacteria</taxon>
        <taxon>Pseudomonadati</taxon>
        <taxon>Pseudomonadota</taxon>
        <taxon>Gammaproteobacteria</taxon>
        <taxon>Pseudomonadales</taxon>
        <taxon>Pseudomonadaceae</taxon>
        <taxon>Stutzerimonas</taxon>
    </lineage>
</organism>
<dbReference type="OrthoDB" id="9807318at2"/>
<dbReference type="InterPro" id="IPR006169">
    <property type="entry name" value="GTP1_OBG_dom"/>
</dbReference>
<evidence type="ECO:0000256" key="1">
    <source>
        <dbReference type="ARBA" id="ARBA00001946"/>
    </source>
</evidence>
<dbReference type="NCBIfam" id="NF008956">
    <property type="entry name" value="PRK12299.1"/>
    <property type="match status" value="1"/>
</dbReference>
<dbReference type="PROSITE" id="PS00905">
    <property type="entry name" value="GTP1_OBG"/>
    <property type="match status" value="1"/>
</dbReference>
<feature type="binding site" evidence="10">
    <location>
        <begin position="166"/>
        <end position="173"/>
    </location>
    <ligand>
        <name>GTP</name>
        <dbReference type="ChEBI" id="CHEBI:37565"/>
    </ligand>
</feature>
<name>A0A4Q9QZW6_9GAMM</name>
<feature type="region of interest" description="Disordered" evidence="11">
    <location>
        <begin position="377"/>
        <end position="406"/>
    </location>
</feature>
<keyword evidence="4 10" id="KW-0963">Cytoplasm</keyword>
<dbReference type="GO" id="GO:0042254">
    <property type="term" value="P:ribosome biogenesis"/>
    <property type="evidence" value="ECO:0007669"/>
    <property type="project" value="UniProtKB-UniRule"/>
</dbReference>
<protein>
    <recommendedName>
        <fullName evidence="10">GTPase Obg</fullName>
        <ecNumber evidence="10">3.6.5.-</ecNumber>
    </recommendedName>
    <alternativeName>
        <fullName evidence="10">GTP-binding protein Obg</fullName>
    </alternativeName>
</protein>
<evidence type="ECO:0000256" key="2">
    <source>
        <dbReference type="ARBA" id="ARBA00004496"/>
    </source>
</evidence>
<proteinExistence type="inferred from homology"/>
<dbReference type="GO" id="GO:0019003">
    <property type="term" value="F:GDP binding"/>
    <property type="evidence" value="ECO:0007669"/>
    <property type="project" value="UniProtKB-ARBA"/>
</dbReference>
<reference evidence="14 15" key="1">
    <citation type="submission" date="2018-06" db="EMBL/GenBank/DDBJ databases">
        <title>Three novel Pseudomonas species isolated from symptomatic oak.</title>
        <authorList>
            <person name="Bueno-Gonzalez V."/>
            <person name="Brady C."/>
        </authorList>
    </citation>
    <scope>NUCLEOTIDE SEQUENCE [LARGE SCALE GENOMIC DNA]</scope>
    <source>
        <strain evidence="14 15">P17C</strain>
    </source>
</reference>
<evidence type="ECO:0000256" key="8">
    <source>
        <dbReference type="ARBA" id="ARBA00022842"/>
    </source>
</evidence>
<dbReference type="EC" id="3.6.5.-" evidence="10"/>
<evidence type="ECO:0000256" key="5">
    <source>
        <dbReference type="ARBA" id="ARBA00022723"/>
    </source>
</evidence>
<dbReference type="Gene3D" id="3.40.50.300">
    <property type="entry name" value="P-loop containing nucleotide triphosphate hydrolases"/>
    <property type="match status" value="1"/>
</dbReference>
<feature type="region of interest" description="Disordered" evidence="11">
    <location>
        <begin position="127"/>
        <end position="148"/>
    </location>
</feature>
<dbReference type="GO" id="GO:0000287">
    <property type="term" value="F:magnesium ion binding"/>
    <property type="evidence" value="ECO:0007669"/>
    <property type="project" value="InterPro"/>
</dbReference>
<dbReference type="EMBL" id="QJUP01000030">
    <property type="protein sequence ID" value="TBU90363.1"/>
    <property type="molecule type" value="Genomic_DNA"/>
</dbReference>
<dbReference type="FunFam" id="3.40.50.300:FF:000185">
    <property type="entry name" value="GTPase Obg"/>
    <property type="match status" value="1"/>
</dbReference>
<evidence type="ECO:0000256" key="10">
    <source>
        <dbReference type="HAMAP-Rule" id="MF_01454"/>
    </source>
</evidence>
<dbReference type="SUPFAM" id="SSF82051">
    <property type="entry name" value="Obg GTP-binding protein N-terminal domain"/>
    <property type="match status" value="1"/>
</dbReference>
<comment type="cofactor">
    <cofactor evidence="1 10">
        <name>Mg(2+)</name>
        <dbReference type="ChEBI" id="CHEBI:18420"/>
    </cofactor>
</comment>
<feature type="domain" description="OBG-type G" evidence="12">
    <location>
        <begin position="160"/>
        <end position="333"/>
    </location>
</feature>
<feature type="binding site" evidence="10">
    <location>
        <begin position="191"/>
        <end position="195"/>
    </location>
    <ligand>
        <name>GTP</name>
        <dbReference type="ChEBI" id="CHEBI:37565"/>
    </ligand>
</feature>
<dbReference type="CDD" id="cd01898">
    <property type="entry name" value="Obg"/>
    <property type="match status" value="1"/>
</dbReference>
<dbReference type="Pfam" id="PF01018">
    <property type="entry name" value="GTP1_OBG"/>
    <property type="match status" value="1"/>
</dbReference>
<comment type="subcellular location">
    <subcellularLocation>
        <location evidence="2 10">Cytoplasm</location>
    </subcellularLocation>
</comment>
<evidence type="ECO:0000256" key="9">
    <source>
        <dbReference type="ARBA" id="ARBA00023134"/>
    </source>
</evidence>
<dbReference type="Gene3D" id="2.70.210.12">
    <property type="entry name" value="GTP1/OBG domain"/>
    <property type="match status" value="1"/>
</dbReference>
<evidence type="ECO:0000259" key="12">
    <source>
        <dbReference type="PROSITE" id="PS51710"/>
    </source>
</evidence>
<dbReference type="InterPro" id="IPR036726">
    <property type="entry name" value="GTP1_OBG_dom_sf"/>
</dbReference>
<dbReference type="PANTHER" id="PTHR11702">
    <property type="entry name" value="DEVELOPMENTALLY REGULATED GTP-BINDING PROTEIN-RELATED"/>
    <property type="match status" value="1"/>
</dbReference>
<evidence type="ECO:0000256" key="11">
    <source>
        <dbReference type="SAM" id="MobiDB-lite"/>
    </source>
</evidence>
<feature type="binding site" evidence="10">
    <location>
        <begin position="314"/>
        <end position="316"/>
    </location>
    <ligand>
        <name>GTP</name>
        <dbReference type="ChEBI" id="CHEBI:37565"/>
    </ligand>
</feature>
<dbReference type="GO" id="GO:0005737">
    <property type="term" value="C:cytoplasm"/>
    <property type="evidence" value="ECO:0007669"/>
    <property type="project" value="UniProtKB-SubCell"/>
</dbReference>
<feature type="binding site" evidence="10">
    <location>
        <begin position="213"/>
        <end position="216"/>
    </location>
    <ligand>
        <name>GTP</name>
        <dbReference type="ChEBI" id="CHEBI:37565"/>
    </ligand>
</feature>
<keyword evidence="15" id="KW-1185">Reference proteome</keyword>
<keyword evidence="8 10" id="KW-0460">Magnesium</keyword>
<dbReference type="PANTHER" id="PTHR11702:SF31">
    <property type="entry name" value="MITOCHONDRIAL RIBOSOME-ASSOCIATED GTPASE 2"/>
    <property type="match status" value="1"/>
</dbReference>
<dbReference type="PRINTS" id="PR00326">
    <property type="entry name" value="GTP1OBG"/>
</dbReference>
<evidence type="ECO:0000256" key="4">
    <source>
        <dbReference type="ARBA" id="ARBA00022490"/>
    </source>
</evidence>
<feature type="compositionally biased region" description="Acidic residues" evidence="11">
    <location>
        <begin position="383"/>
        <end position="399"/>
    </location>
</feature>
<dbReference type="InterPro" id="IPR006073">
    <property type="entry name" value="GTP-bd"/>
</dbReference>
<dbReference type="SUPFAM" id="SSF52540">
    <property type="entry name" value="P-loop containing nucleoside triphosphate hydrolases"/>
    <property type="match status" value="1"/>
</dbReference>
<evidence type="ECO:0000256" key="3">
    <source>
        <dbReference type="ARBA" id="ARBA00007699"/>
    </source>
</evidence>
<dbReference type="GO" id="GO:0003924">
    <property type="term" value="F:GTPase activity"/>
    <property type="evidence" value="ECO:0007669"/>
    <property type="project" value="UniProtKB-UniRule"/>
</dbReference>
<evidence type="ECO:0000313" key="14">
    <source>
        <dbReference type="EMBL" id="TBU90363.1"/>
    </source>
</evidence>
<dbReference type="InterPro" id="IPR045086">
    <property type="entry name" value="OBG_GTPase"/>
</dbReference>
<dbReference type="InterPro" id="IPR027417">
    <property type="entry name" value="P-loop_NTPase"/>
</dbReference>
<dbReference type="Pfam" id="PF01926">
    <property type="entry name" value="MMR_HSR1"/>
    <property type="match status" value="1"/>
</dbReference>
<feature type="binding site" evidence="10">
    <location>
        <position position="193"/>
    </location>
    <ligand>
        <name>Mg(2+)</name>
        <dbReference type="ChEBI" id="CHEBI:18420"/>
    </ligand>
</feature>
<keyword evidence="6 10" id="KW-0547">Nucleotide-binding</keyword>
<dbReference type="Proteomes" id="UP000292639">
    <property type="component" value="Unassembled WGS sequence"/>
</dbReference>
<feature type="domain" description="Obg" evidence="13">
    <location>
        <begin position="1"/>
        <end position="159"/>
    </location>
</feature>
<dbReference type="HAMAP" id="MF_01454">
    <property type="entry name" value="GTPase_Obg"/>
    <property type="match status" value="1"/>
</dbReference>
<evidence type="ECO:0000259" key="13">
    <source>
        <dbReference type="PROSITE" id="PS51883"/>
    </source>
</evidence>
<dbReference type="PIRSF" id="PIRSF002401">
    <property type="entry name" value="GTP_bd_Obg/CgtA"/>
    <property type="match status" value="1"/>
</dbReference>
<keyword evidence="5 10" id="KW-0479">Metal-binding</keyword>
<evidence type="ECO:0000256" key="6">
    <source>
        <dbReference type="ARBA" id="ARBA00022741"/>
    </source>
</evidence>
<dbReference type="NCBIfam" id="TIGR02729">
    <property type="entry name" value="Obg_CgtA"/>
    <property type="match status" value="1"/>
</dbReference>